<dbReference type="HAMAP" id="MF_00376">
    <property type="entry name" value="Dephospho_CoA_kinase"/>
    <property type="match status" value="1"/>
</dbReference>
<dbReference type="PANTHER" id="PTHR10695">
    <property type="entry name" value="DEPHOSPHO-COA KINASE-RELATED"/>
    <property type="match status" value="1"/>
</dbReference>
<dbReference type="RefSeq" id="WP_096816801.1">
    <property type="nucleotide sequence ID" value="NZ_JXJU01000001.1"/>
</dbReference>
<dbReference type="SUPFAM" id="SSF52540">
    <property type="entry name" value="P-loop containing nucleoside triphosphate hydrolases"/>
    <property type="match status" value="1"/>
</dbReference>
<dbReference type="InterPro" id="IPR001977">
    <property type="entry name" value="Depp_CoAkinase"/>
</dbReference>
<dbReference type="Gene3D" id="3.40.50.300">
    <property type="entry name" value="P-loop containing nucleotide triphosphate hydrolases"/>
    <property type="match status" value="1"/>
</dbReference>
<feature type="binding site" evidence="4">
    <location>
        <begin position="12"/>
        <end position="17"/>
    </location>
    <ligand>
        <name>ATP</name>
        <dbReference type="ChEBI" id="CHEBI:30616"/>
    </ligand>
</feature>
<keyword evidence="4" id="KW-0963">Cytoplasm</keyword>
<evidence type="ECO:0000313" key="7">
    <source>
        <dbReference type="Proteomes" id="UP000218181"/>
    </source>
</evidence>
<protein>
    <recommendedName>
        <fullName evidence="4 5">Dephospho-CoA kinase</fullName>
        <ecNumber evidence="4 5">2.7.1.24</ecNumber>
    </recommendedName>
    <alternativeName>
        <fullName evidence="4">Dephosphocoenzyme A kinase</fullName>
    </alternativeName>
</protein>
<evidence type="ECO:0000313" key="6">
    <source>
        <dbReference type="EMBL" id="PCS01293.1"/>
    </source>
</evidence>
<keyword evidence="4" id="KW-0173">Coenzyme A biosynthesis</keyword>
<dbReference type="PROSITE" id="PS51219">
    <property type="entry name" value="DPCK"/>
    <property type="match status" value="1"/>
</dbReference>
<comment type="function">
    <text evidence="4">Catalyzes the phosphorylation of the 3'-hydroxyl group of dephosphocoenzyme A to form coenzyme A.</text>
</comment>
<keyword evidence="3 4" id="KW-0067">ATP-binding</keyword>
<dbReference type="InterPro" id="IPR027417">
    <property type="entry name" value="P-loop_NTPase"/>
</dbReference>
<dbReference type="NCBIfam" id="TIGR00152">
    <property type="entry name" value="dephospho-CoA kinase"/>
    <property type="match status" value="1"/>
</dbReference>
<dbReference type="STRING" id="1291764.GCA_001311235_00547"/>
<name>A0A2A5RPC3_9LACT</name>
<dbReference type="Proteomes" id="UP000218181">
    <property type="component" value="Unassembled WGS sequence"/>
</dbReference>
<dbReference type="AlphaFoldDB" id="A0A2A5RPC3"/>
<organism evidence="6 7">
    <name type="scientific">Lactococcus fujiensis JCM 16395</name>
    <dbReference type="NCBI Taxonomy" id="1291764"/>
    <lineage>
        <taxon>Bacteria</taxon>
        <taxon>Bacillati</taxon>
        <taxon>Bacillota</taxon>
        <taxon>Bacilli</taxon>
        <taxon>Lactobacillales</taxon>
        <taxon>Streptococcaceae</taxon>
        <taxon>Lactococcus</taxon>
    </lineage>
</organism>
<dbReference type="Pfam" id="PF01121">
    <property type="entry name" value="CoaE"/>
    <property type="match status" value="1"/>
</dbReference>
<dbReference type="GO" id="GO:0005524">
    <property type="term" value="F:ATP binding"/>
    <property type="evidence" value="ECO:0007669"/>
    <property type="project" value="UniProtKB-UniRule"/>
</dbReference>
<comment type="pathway">
    <text evidence="4">Cofactor biosynthesis; coenzyme A biosynthesis; CoA from (R)-pantothenate: step 5/5.</text>
</comment>
<evidence type="ECO:0000256" key="1">
    <source>
        <dbReference type="ARBA" id="ARBA00022741"/>
    </source>
</evidence>
<keyword evidence="7" id="KW-1185">Reference proteome</keyword>
<comment type="catalytic activity">
    <reaction evidence="4">
        <text>3'-dephospho-CoA + ATP = ADP + CoA + H(+)</text>
        <dbReference type="Rhea" id="RHEA:18245"/>
        <dbReference type="ChEBI" id="CHEBI:15378"/>
        <dbReference type="ChEBI" id="CHEBI:30616"/>
        <dbReference type="ChEBI" id="CHEBI:57287"/>
        <dbReference type="ChEBI" id="CHEBI:57328"/>
        <dbReference type="ChEBI" id="CHEBI:456216"/>
        <dbReference type="EC" id="2.7.1.24"/>
    </reaction>
</comment>
<dbReference type="UniPathway" id="UPA00241">
    <property type="reaction ID" value="UER00356"/>
</dbReference>
<dbReference type="CDD" id="cd02022">
    <property type="entry name" value="DPCK"/>
    <property type="match status" value="1"/>
</dbReference>
<dbReference type="GO" id="GO:0015937">
    <property type="term" value="P:coenzyme A biosynthetic process"/>
    <property type="evidence" value="ECO:0007669"/>
    <property type="project" value="UniProtKB-UniRule"/>
</dbReference>
<evidence type="ECO:0000256" key="2">
    <source>
        <dbReference type="ARBA" id="ARBA00022777"/>
    </source>
</evidence>
<keyword evidence="4" id="KW-0808">Transferase</keyword>
<keyword evidence="1 4" id="KW-0547">Nucleotide-binding</keyword>
<dbReference type="OrthoDB" id="9812943at2"/>
<dbReference type="GO" id="GO:0005737">
    <property type="term" value="C:cytoplasm"/>
    <property type="evidence" value="ECO:0007669"/>
    <property type="project" value="UniProtKB-SubCell"/>
</dbReference>
<evidence type="ECO:0000256" key="5">
    <source>
        <dbReference type="NCBIfam" id="TIGR00152"/>
    </source>
</evidence>
<evidence type="ECO:0000256" key="3">
    <source>
        <dbReference type="ARBA" id="ARBA00022840"/>
    </source>
</evidence>
<dbReference type="GO" id="GO:0004140">
    <property type="term" value="F:dephospho-CoA kinase activity"/>
    <property type="evidence" value="ECO:0007669"/>
    <property type="project" value="UniProtKB-UniRule"/>
</dbReference>
<dbReference type="EC" id="2.7.1.24" evidence="4 5"/>
<keyword evidence="2 4" id="KW-0418">Kinase</keyword>
<reference evidence="6 7" key="1">
    <citation type="submission" date="2014-12" db="EMBL/GenBank/DDBJ databases">
        <title>Draft genome sequences of 10 type strains of Lactococcus.</title>
        <authorList>
            <person name="Sun Z."/>
            <person name="Zhong Z."/>
            <person name="Liu W."/>
            <person name="Zhang W."/>
            <person name="Zhang H."/>
        </authorList>
    </citation>
    <scope>NUCLEOTIDE SEQUENCE [LARGE SCALE GENOMIC DNA]</scope>
    <source>
        <strain evidence="6 7">JCM 16395</strain>
    </source>
</reference>
<comment type="similarity">
    <text evidence="4">Belongs to the CoaE family.</text>
</comment>
<sequence>MKKVIGLTGGIASGKSTIVDFLISKGYAVIDADKVVHELQQPGGKLNEMIRREFGSDYFDGQGRLLRKKLGQLVFSDEASRQKLGSLQNGVIREELYLRKAHEIDQLPENGVLFMDIPLLIEQDYDGFDEVWLIAVSPDEQIHRIVERDHLTVQEAKDRINAQMPFEQKKKKATHVIDSSGTIQETQEFVEKLLALLY</sequence>
<accession>A0A2A5RPC3</accession>
<gene>
    <name evidence="4" type="primary">coaE</name>
    <name evidence="6" type="ORF">RT41_GL000057</name>
</gene>
<comment type="caution">
    <text evidence="6">The sequence shown here is derived from an EMBL/GenBank/DDBJ whole genome shotgun (WGS) entry which is preliminary data.</text>
</comment>
<dbReference type="PANTHER" id="PTHR10695:SF46">
    <property type="entry name" value="BIFUNCTIONAL COENZYME A SYNTHASE-RELATED"/>
    <property type="match status" value="1"/>
</dbReference>
<comment type="subcellular location">
    <subcellularLocation>
        <location evidence="4">Cytoplasm</location>
    </subcellularLocation>
</comment>
<dbReference type="EMBL" id="JXJU01000001">
    <property type="protein sequence ID" value="PCS01293.1"/>
    <property type="molecule type" value="Genomic_DNA"/>
</dbReference>
<evidence type="ECO:0000256" key="4">
    <source>
        <dbReference type="HAMAP-Rule" id="MF_00376"/>
    </source>
</evidence>
<proteinExistence type="inferred from homology"/>